<proteinExistence type="predicted"/>
<feature type="region of interest" description="Disordered" evidence="1">
    <location>
        <begin position="429"/>
        <end position="453"/>
    </location>
</feature>
<dbReference type="EMBL" id="CP058909">
    <property type="protein sequence ID" value="QLH83840.1"/>
    <property type="molecule type" value="Genomic_DNA"/>
</dbReference>
<feature type="region of interest" description="Disordered" evidence="1">
    <location>
        <begin position="749"/>
        <end position="768"/>
    </location>
</feature>
<organism evidence="2 3">
    <name type="scientific">Halosimplex pelagicum</name>
    <dbReference type="NCBI Taxonomy" id="869886"/>
    <lineage>
        <taxon>Archaea</taxon>
        <taxon>Methanobacteriati</taxon>
        <taxon>Methanobacteriota</taxon>
        <taxon>Stenosarchaea group</taxon>
        <taxon>Halobacteria</taxon>
        <taxon>Halobacteriales</taxon>
        <taxon>Haloarculaceae</taxon>
        <taxon>Halosimplex</taxon>
    </lineage>
</organism>
<accession>A0A7D5PFX4</accession>
<reference evidence="2 3" key="1">
    <citation type="submission" date="2020-07" db="EMBL/GenBank/DDBJ databases">
        <title>Halosimplex litoreum sp. nov. and Halosimplex rubrum sp. nov., isolated from different salt environments.</title>
        <authorList>
            <person name="Cui H."/>
        </authorList>
    </citation>
    <scope>NUCLEOTIDE SEQUENCE [LARGE SCALE GENOMIC DNA]</scope>
    <source>
        <strain evidence="2 3">R2</strain>
    </source>
</reference>
<protein>
    <submittedName>
        <fullName evidence="2">Uncharacterized protein</fullName>
    </submittedName>
</protein>
<dbReference type="GeneID" id="56084996"/>
<dbReference type="AlphaFoldDB" id="A0A7D5PFX4"/>
<sequence>MKPLTNQRDAARAVLLPLDCSAITLQRVLAAEQQEIASHNTRFEQYLKTAHRQINIKPTKPTGTKQIRDLATFAALGALRTHSADPLADTKYEAREPNGSAEARMLRSPIRKHPGLTEFSIRARNYYVATITWLFENKLPSQLQAEIAAVLLAPDPPDITAPAPFRTYAKTDSESIDERYRDRAKITTDGVWIDTDHYSRCCQLLPVSPPSAPAPTDQLQHLYISDRGLVIPREIFRLKLAEYAWHGWAKLVNLAYNMLSTQEYDQLASQTPHAEDVIFRYFKFNNLIYSPYFASKSENPQRDWQDDTNIKTPPQLEDKRLITIVDCIRATPSLSFGTPLPVQTLFNHLKTYFPPPRRPGNDINSQRTLFQALQNAKSSQIKLYRNNQTSQLQCEIPAPPHTPIYPRNDDGRDYWNSYLHIQSKLRQKDVEPHWSRKSGRDRQIINPTVPKQTWQLPQPDYHAAIRRGQKTAAQAQSTIPTISDVEPLVDDESKLTPTQDELKFLTRVGLAMERQIADYSLTDSMRVLRRRGDGTQLNVDEGKLQDQDWLERHTEGRKVLYTVPADKRKLLSIKNVSNDGYGERTTSEKSLHRRGIDQTAAWLATKPDVTRVVRYHDLWRLRSTPYEEQLKKRDLLSTRIDVIGFNESTPRYVAEVETKSNSPSRAQHCVRKLNTFSTIDDIQTILVTPNPEHLWKLMRHLDHPDYFDFTSFPNSNPRNYGRTEWKTKLQNEDILGQFFDQLETYRSLVQSSPPTTPDQHQDKIIGNL</sequence>
<dbReference type="OrthoDB" id="351181at2157"/>
<dbReference type="RefSeq" id="WP_179918881.1">
    <property type="nucleotide sequence ID" value="NZ_CP058909.1"/>
</dbReference>
<dbReference type="Proteomes" id="UP000509346">
    <property type="component" value="Chromosome"/>
</dbReference>
<feature type="compositionally biased region" description="Basic and acidic residues" evidence="1">
    <location>
        <begin position="429"/>
        <end position="443"/>
    </location>
</feature>
<gene>
    <name evidence="2" type="ORF">HZS54_20365</name>
</gene>
<evidence type="ECO:0000256" key="1">
    <source>
        <dbReference type="SAM" id="MobiDB-lite"/>
    </source>
</evidence>
<dbReference type="KEGG" id="hpel:HZS54_20365"/>
<evidence type="ECO:0000313" key="3">
    <source>
        <dbReference type="Proteomes" id="UP000509346"/>
    </source>
</evidence>
<feature type="compositionally biased region" description="Basic and acidic residues" evidence="1">
    <location>
        <begin position="759"/>
        <end position="768"/>
    </location>
</feature>
<name>A0A7D5PFX4_9EURY</name>
<keyword evidence="3" id="KW-1185">Reference proteome</keyword>
<evidence type="ECO:0000313" key="2">
    <source>
        <dbReference type="EMBL" id="QLH83840.1"/>
    </source>
</evidence>